<proteinExistence type="predicted"/>
<accession>A0A1I3R9L9</accession>
<dbReference type="Proteomes" id="UP000242763">
    <property type="component" value="Unassembled WGS sequence"/>
</dbReference>
<sequence length="175" mass="19005">MIGDRFSKLRAQVCTLASGGFLSVAVLSMLPVPAHSNDANLAFDFKLTLSEKAAAKLKSAHETITVWASFYGEPTREGEKHTDELGMVDLGKESFELPGQPGVVHITGKNAGGMRLKWVKGQPSVNVNLYTSRKSSDENLIECDLIDGEVNKVQAEPITVNCFLIGEHLESKSFP</sequence>
<dbReference type="PROSITE" id="PS00430">
    <property type="entry name" value="TONB_DEPENDENT_REC_1"/>
    <property type="match status" value="1"/>
</dbReference>
<dbReference type="EMBL" id="FORF01000018">
    <property type="protein sequence ID" value="SFJ42359.1"/>
    <property type="molecule type" value="Genomic_DNA"/>
</dbReference>
<keyword evidence="2" id="KW-1185">Reference proteome</keyword>
<evidence type="ECO:0000313" key="2">
    <source>
        <dbReference type="Proteomes" id="UP000242763"/>
    </source>
</evidence>
<reference evidence="2" key="1">
    <citation type="submission" date="2016-10" db="EMBL/GenBank/DDBJ databases">
        <authorList>
            <person name="Varghese N."/>
            <person name="Submissions S."/>
        </authorList>
    </citation>
    <scope>NUCLEOTIDE SEQUENCE [LARGE SCALE GENOMIC DNA]</scope>
    <source>
        <strain evidence="2">DSM 21857</strain>
    </source>
</reference>
<name>A0A1I3R9L9_9HYPH</name>
<dbReference type="AlphaFoldDB" id="A0A1I3R9L9"/>
<evidence type="ECO:0000313" key="1">
    <source>
        <dbReference type="EMBL" id="SFJ42359.1"/>
    </source>
</evidence>
<dbReference type="STRING" id="1121003.SAMN03080618_02924"/>
<organism evidence="1 2">
    <name type="scientific">Aquamicrobium aerolatum DSM 21857</name>
    <dbReference type="NCBI Taxonomy" id="1121003"/>
    <lineage>
        <taxon>Bacteria</taxon>
        <taxon>Pseudomonadati</taxon>
        <taxon>Pseudomonadota</taxon>
        <taxon>Alphaproteobacteria</taxon>
        <taxon>Hyphomicrobiales</taxon>
        <taxon>Phyllobacteriaceae</taxon>
        <taxon>Aerobium</taxon>
    </lineage>
</organism>
<gene>
    <name evidence="1" type="ORF">SAMN03080618_02924</name>
</gene>
<protein>
    <submittedName>
        <fullName evidence="1">Uncharacterized protein</fullName>
    </submittedName>
</protein>
<dbReference type="InterPro" id="IPR010916">
    <property type="entry name" value="TonB_box_CS"/>
</dbReference>